<gene>
    <name evidence="1" type="ORF">P5673_018566</name>
</gene>
<sequence>MDESDPFADDDGMESIVDEEADLFYAAEDEDAVLEVNELEYRDIFGESDIDESDFNGF</sequence>
<proteinExistence type="predicted"/>
<dbReference type="EMBL" id="JARQWQ010000042">
    <property type="protein sequence ID" value="KAK2558941.1"/>
    <property type="molecule type" value="Genomic_DNA"/>
</dbReference>
<organism evidence="1 2">
    <name type="scientific">Acropora cervicornis</name>
    <name type="common">Staghorn coral</name>
    <dbReference type="NCBI Taxonomy" id="6130"/>
    <lineage>
        <taxon>Eukaryota</taxon>
        <taxon>Metazoa</taxon>
        <taxon>Cnidaria</taxon>
        <taxon>Anthozoa</taxon>
        <taxon>Hexacorallia</taxon>
        <taxon>Scleractinia</taxon>
        <taxon>Astrocoeniina</taxon>
        <taxon>Acroporidae</taxon>
        <taxon>Acropora</taxon>
    </lineage>
</organism>
<comment type="caution">
    <text evidence="1">The sequence shown here is derived from an EMBL/GenBank/DDBJ whole genome shotgun (WGS) entry which is preliminary data.</text>
</comment>
<dbReference type="Proteomes" id="UP001249851">
    <property type="component" value="Unassembled WGS sequence"/>
</dbReference>
<accession>A0AAD9QCS9</accession>
<dbReference type="AlphaFoldDB" id="A0AAD9QCS9"/>
<keyword evidence="2" id="KW-1185">Reference proteome</keyword>
<reference evidence="1" key="1">
    <citation type="journal article" date="2023" name="G3 (Bethesda)">
        <title>Whole genome assembly and annotation of the endangered Caribbean coral Acropora cervicornis.</title>
        <authorList>
            <person name="Selwyn J.D."/>
            <person name="Vollmer S.V."/>
        </authorList>
    </citation>
    <scope>NUCLEOTIDE SEQUENCE</scope>
    <source>
        <strain evidence="1">K2</strain>
    </source>
</reference>
<evidence type="ECO:0000313" key="1">
    <source>
        <dbReference type="EMBL" id="KAK2558941.1"/>
    </source>
</evidence>
<name>A0AAD9QCS9_ACRCE</name>
<evidence type="ECO:0000313" key="2">
    <source>
        <dbReference type="Proteomes" id="UP001249851"/>
    </source>
</evidence>
<protein>
    <submittedName>
        <fullName evidence="1">Uncharacterized protein</fullName>
    </submittedName>
</protein>
<reference evidence="1" key="2">
    <citation type="journal article" date="2023" name="Science">
        <title>Genomic signatures of disease resistance in endangered staghorn corals.</title>
        <authorList>
            <person name="Vollmer S.V."/>
            <person name="Selwyn J.D."/>
            <person name="Despard B.A."/>
            <person name="Roesel C.L."/>
        </authorList>
    </citation>
    <scope>NUCLEOTIDE SEQUENCE</scope>
    <source>
        <strain evidence="1">K2</strain>
    </source>
</reference>